<organism evidence="2 3">
    <name type="scientific">Caenorhabditis japonica</name>
    <dbReference type="NCBI Taxonomy" id="281687"/>
    <lineage>
        <taxon>Eukaryota</taxon>
        <taxon>Metazoa</taxon>
        <taxon>Ecdysozoa</taxon>
        <taxon>Nematoda</taxon>
        <taxon>Chromadorea</taxon>
        <taxon>Rhabditida</taxon>
        <taxon>Rhabditina</taxon>
        <taxon>Rhabditomorpha</taxon>
        <taxon>Rhabditoidea</taxon>
        <taxon>Rhabditidae</taxon>
        <taxon>Peloderinae</taxon>
        <taxon>Caenorhabditis</taxon>
    </lineage>
</organism>
<accession>A0A8R1HRX0</accession>
<sequence length="118" mass="13040">MKEEKIVMTADPTTHTIPTKGGTIGIKLMNNSAKDKAMFRITCTNNMDYRVLPAYGFVDPSNSTDISIVRFPGPPKDDKFVVIYAKAPEDEPDARRAFPLYIIPDGQLAITLSTTDCN</sequence>
<reference evidence="3" key="1">
    <citation type="submission" date="2010-08" db="EMBL/GenBank/DDBJ databases">
        <authorList>
            <consortium name="Caenorhabditis japonica Sequencing Consortium"/>
            <person name="Wilson R.K."/>
        </authorList>
    </citation>
    <scope>NUCLEOTIDE SEQUENCE [LARGE SCALE GENOMIC DNA]</scope>
    <source>
        <strain evidence="3">DF5081</strain>
    </source>
</reference>
<dbReference type="EnsemblMetazoa" id="CJA07193.1">
    <property type="protein sequence ID" value="CJA07193.1"/>
    <property type="gene ID" value="WBGene00126397"/>
</dbReference>
<feature type="domain" description="MSP" evidence="1">
    <location>
        <begin position="1"/>
        <end position="118"/>
    </location>
</feature>
<protein>
    <submittedName>
        <fullName evidence="2">MSP domain-containing protein</fullName>
    </submittedName>
</protein>
<dbReference type="AlphaFoldDB" id="A0A8R1HRX0"/>
<dbReference type="InterPro" id="IPR000535">
    <property type="entry name" value="MSP_dom"/>
</dbReference>
<dbReference type="Gene3D" id="2.60.40.10">
    <property type="entry name" value="Immunoglobulins"/>
    <property type="match status" value="1"/>
</dbReference>
<dbReference type="Proteomes" id="UP000005237">
    <property type="component" value="Unassembled WGS sequence"/>
</dbReference>
<evidence type="ECO:0000259" key="1">
    <source>
        <dbReference type="PROSITE" id="PS50202"/>
    </source>
</evidence>
<evidence type="ECO:0000313" key="3">
    <source>
        <dbReference type="Proteomes" id="UP000005237"/>
    </source>
</evidence>
<reference evidence="2" key="2">
    <citation type="submission" date="2022-06" db="UniProtKB">
        <authorList>
            <consortium name="EnsemblMetazoa"/>
        </authorList>
    </citation>
    <scope>IDENTIFICATION</scope>
    <source>
        <strain evidence="2">DF5081</strain>
    </source>
</reference>
<name>A0A8R1HRX0_CAEJA</name>
<dbReference type="SUPFAM" id="SSF49354">
    <property type="entry name" value="PapD-like"/>
    <property type="match status" value="1"/>
</dbReference>
<keyword evidence="3" id="KW-1185">Reference proteome</keyword>
<dbReference type="PANTHER" id="PTHR22947">
    <property type="entry name" value="MAJOR SPERM PROTEIN"/>
    <property type="match status" value="1"/>
</dbReference>
<evidence type="ECO:0000313" key="2">
    <source>
        <dbReference type="EnsemblMetazoa" id="CJA07193.1"/>
    </source>
</evidence>
<dbReference type="InterPro" id="IPR008962">
    <property type="entry name" value="PapD-like_sf"/>
</dbReference>
<dbReference type="PANTHER" id="PTHR22947:SF7">
    <property type="entry name" value="MSP DOMAIN-CONTAINING PROTEIN-RELATED"/>
    <property type="match status" value="1"/>
</dbReference>
<proteinExistence type="predicted"/>
<dbReference type="InterPro" id="IPR051774">
    <property type="entry name" value="Sperm-specific_class_P"/>
</dbReference>
<dbReference type="InterPro" id="IPR013783">
    <property type="entry name" value="Ig-like_fold"/>
</dbReference>
<dbReference type="Pfam" id="PF00635">
    <property type="entry name" value="Motile_Sperm"/>
    <property type="match status" value="1"/>
</dbReference>
<dbReference type="PROSITE" id="PS50202">
    <property type="entry name" value="MSP"/>
    <property type="match status" value="1"/>
</dbReference>